<dbReference type="STRING" id="62708.A0A420HMH1"/>
<evidence type="ECO:0000259" key="2">
    <source>
        <dbReference type="PROSITE" id="PS51253"/>
    </source>
</evidence>
<sequence>MEPHNDTQETLRQEKLKRIFSRSALQIMIAVAFDVDMAPIQATRQQYRTFSRVSTRSLIHTNMKPNYFATRRHYKRDYPDLEAALFEWQQRVQKKDAAITQDILKAKTERYGIVCRSTTRFNLPYGPKAGSWLSRYQQSNRDQTSGETTSLLRNLPPFLSERHVDSETRNKIKTKTNMLEGTILHYAGDRCITTRPKGQTRIIELLRSGISPYIYIDHTEENPDTRDILNMDETGLFWKLTSDQTLAIQAISGGKRSKDRITAVSTTYADGSEKFEP</sequence>
<dbReference type="InterPro" id="IPR006600">
    <property type="entry name" value="HTH_CenpB_DNA-bd_dom"/>
</dbReference>
<dbReference type="PROSITE" id="PS51253">
    <property type="entry name" value="HTH_CENPB"/>
    <property type="match status" value="1"/>
</dbReference>
<proteinExistence type="predicted"/>
<dbReference type="AlphaFoldDB" id="A0A420HMH1"/>
<organism evidence="3 4">
    <name type="scientific">Golovinomyces cichoracearum</name>
    <dbReference type="NCBI Taxonomy" id="62708"/>
    <lineage>
        <taxon>Eukaryota</taxon>
        <taxon>Fungi</taxon>
        <taxon>Dikarya</taxon>
        <taxon>Ascomycota</taxon>
        <taxon>Pezizomycotina</taxon>
        <taxon>Leotiomycetes</taxon>
        <taxon>Erysiphales</taxon>
        <taxon>Erysiphaceae</taxon>
        <taxon>Golovinomyces</taxon>
    </lineage>
</organism>
<evidence type="ECO:0000313" key="4">
    <source>
        <dbReference type="Proteomes" id="UP000283383"/>
    </source>
</evidence>
<keyword evidence="4" id="KW-1185">Reference proteome</keyword>
<name>A0A420HMH1_9PEZI</name>
<feature type="domain" description="HTH CENPB-type" evidence="2">
    <location>
        <begin position="69"/>
        <end position="146"/>
    </location>
</feature>
<dbReference type="Proteomes" id="UP000283383">
    <property type="component" value="Unassembled WGS sequence"/>
</dbReference>
<evidence type="ECO:0000313" key="3">
    <source>
        <dbReference type="EMBL" id="RKF58625.1"/>
    </source>
</evidence>
<accession>A0A420HMH1</accession>
<evidence type="ECO:0000256" key="1">
    <source>
        <dbReference type="ARBA" id="ARBA00023125"/>
    </source>
</evidence>
<dbReference type="EMBL" id="MCBQ01018092">
    <property type="protein sequence ID" value="RKF58625.1"/>
    <property type="molecule type" value="Genomic_DNA"/>
</dbReference>
<dbReference type="GO" id="GO:0003677">
    <property type="term" value="F:DNA binding"/>
    <property type="evidence" value="ECO:0007669"/>
    <property type="project" value="UniProtKB-KW"/>
</dbReference>
<dbReference type="Gene3D" id="1.10.10.60">
    <property type="entry name" value="Homeodomain-like"/>
    <property type="match status" value="1"/>
</dbReference>
<gene>
    <name evidence="3" type="ORF">GcM3_180027</name>
</gene>
<comment type="caution">
    <text evidence="3">The sequence shown here is derived from an EMBL/GenBank/DDBJ whole genome shotgun (WGS) entry which is preliminary data.</text>
</comment>
<protein>
    <recommendedName>
        <fullName evidence="2">HTH CENPB-type domain-containing protein</fullName>
    </recommendedName>
</protein>
<dbReference type="Pfam" id="PF03221">
    <property type="entry name" value="HTH_Tnp_Tc5"/>
    <property type="match status" value="1"/>
</dbReference>
<reference evidence="3 4" key="1">
    <citation type="journal article" date="2018" name="BMC Genomics">
        <title>Comparative genome analyses reveal sequence features reflecting distinct modes of host-adaptation between dicot and monocot powdery mildew.</title>
        <authorList>
            <person name="Wu Y."/>
            <person name="Ma X."/>
            <person name="Pan Z."/>
            <person name="Kale S.D."/>
            <person name="Song Y."/>
            <person name="King H."/>
            <person name="Zhang Q."/>
            <person name="Presley C."/>
            <person name="Deng X."/>
            <person name="Wei C.I."/>
            <person name="Xiao S."/>
        </authorList>
    </citation>
    <scope>NUCLEOTIDE SEQUENCE [LARGE SCALE GENOMIC DNA]</scope>
    <source>
        <strain evidence="3">UMSG3</strain>
    </source>
</reference>
<keyword evidence="1" id="KW-0238">DNA-binding</keyword>